<comment type="subcellular location">
    <subcellularLocation>
        <location evidence="2">Mitochondrion outer membrane</location>
    </subcellularLocation>
</comment>
<protein>
    <submittedName>
        <fullName evidence="13">Mitochondrial peripheral inner membrane protein</fullName>
    </submittedName>
</protein>
<dbReference type="GeneID" id="66113925"/>
<evidence type="ECO:0000313" key="14">
    <source>
        <dbReference type="Proteomes" id="UP000790833"/>
    </source>
</evidence>
<dbReference type="PANTHER" id="PTHR19370:SF189">
    <property type="entry name" value="CYTOCHROME C MITOCHONDRIAL IMPORT FACTOR CYC2"/>
    <property type="match status" value="1"/>
</dbReference>
<sequence>MLPFVRRSKSRPPHWLITRFKSDVNSNKHLQPRKQTNNNNTPAPASDTSSTSSSSKAAPAPWTSQTSVSHLLKKNTKPYVPKLKHDRLTYEYPGLPNKDEYTTKIKPTKTTTRWSRYLPKMLGVLVLVWGGYTIKVWFYPPDEGGEDARELLSPNKFHKFIITHKEQIDDDHFLIEIQPKYTHWQYSYILNYESKTIWNGDRIWSVEVKHPDISVVRSYTPLPFYFMKSEYTRRGERKPMLRVIHNENVDYDMNGVMTLYVKRYNDGEVSRYITSKNIGEEIELRGPYEEYKFPYHPGKKYHQRPTFKDLPSHIESEHMAERARQLNRVPKYDNITFYGAGTGIAPLLQLVFSRNPYRGFITVHYSAQKPGELKPFERYLFFLEKLDRVKLNYHYDSEPSSKLKQSDIEKPGKPHFITDKQKQEMNKLTETEQLKYRLQLLEQDQGKVQDQDQQSNLTRGPRYENALQYAQVTSKLLKDASSFAIVCGPQGYMEYVCGSKVLNTGEQGPVEGLLAKKGWNSANVFKL</sequence>
<dbReference type="EMBL" id="JAHMUF010000011">
    <property type="protein sequence ID" value="KAG7193484.1"/>
    <property type="molecule type" value="Genomic_DNA"/>
</dbReference>
<keyword evidence="7" id="KW-0560">Oxidoreductase</keyword>
<evidence type="ECO:0000256" key="5">
    <source>
        <dbReference type="ARBA" id="ARBA00022787"/>
    </source>
</evidence>
<dbReference type="InterPro" id="IPR017927">
    <property type="entry name" value="FAD-bd_FR_type"/>
</dbReference>
<dbReference type="InterPro" id="IPR008333">
    <property type="entry name" value="Cbr1-like_FAD-bd_dom"/>
</dbReference>
<evidence type="ECO:0000256" key="2">
    <source>
        <dbReference type="ARBA" id="ARBA00004294"/>
    </source>
</evidence>
<dbReference type="InterPro" id="IPR017938">
    <property type="entry name" value="Riboflavin_synthase-like_b-brl"/>
</dbReference>
<feature type="region of interest" description="Disordered" evidence="11">
    <location>
        <begin position="19"/>
        <end position="68"/>
    </location>
</feature>
<feature type="binding site" evidence="10">
    <location>
        <position position="262"/>
    </location>
    <ligand>
        <name>FAD</name>
        <dbReference type="ChEBI" id="CHEBI:57692"/>
    </ligand>
</feature>
<dbReference type="Gene3D" id="2.40.30.10">
    <property type="entry name" value="Translation factors"/>
    <property type="match status" value="1"/>
</dbReference>
<dbReference type="SUPFAM" id="SSF63380">
    <property type="entry name" value="Riboflavin synthase domain-like"/>
    <property type="match status" value="1"/>
</dbReference>
<keyword evidence="8" id="KW-0496">Mitochondrion</keyword>
<dbReference type="RefSeq" id="XP_043049032.1">
    <property type="nucleotide sequence ID" value="XM_043191389.1"/>
</dbReference>
<evidence type="ECO:0000256" key="3">
    <source>
        <dbReference type="ARBA" id="ARBA00006105"/>
    </source>
</evidence>
<comment type="similarity">
    <text evidence="3">Belongs to the flavoprotein pyridine nucleotide cytochrome reductase family.</text>
</comment>
<accession>A0A9P8AIB6</accession>
<comment type="cofactor">
    <cofactor evidence="1 10">
        <name>FAD</name>
        <dbReference type="ChEBI" id="CHEBI:57692"/>
    </cofactor>
</comment>
<keyword evidence="4 10" id="KW-0285">Flavoprotein</keyword>
<evidence type="ECO:0000256" key="1">
    <source>
        <dbReference type="ARBA" id="ARBA00001974"/>
    </source>
</evidence>
<gene>
    <name evidence="13" type="primary">CYC2</name>
    <name evidence="13" type="ORF">KQ657_000551</name>
</gene>
<dbReference type="PANTHER" id="PTHR19370">
    <property type="entry name" value="NADH-CYTOCHROME B5 REDUCTASE"/>
    <property type="match status" value="1"/>
</dbReference>
<comment type="caution">
    <text evidence="13">The sequence shown here is derived from an EMBL/GenBank/DDBJ whole genome shotgun (WGS) entry which is preliminary data.</text>
</comment>
<evidence type="ECO:0000256" key="9">
    <source>
        <dbReference type="ARBA" id="ARBA00023136"/>
    </source>
</evidence>
<dbReference type="AlphaFoldDB" id="A0A9P8AIB6"/>
<evidence type="ECO:0000256" key="11">
    <source>
        <dbReference type="SAM" id="MobiDB-lite"/>
    </source>
</evidence>
<keyword evidence="9" id="KW-0472">Membrane</keyword>
<feature type="domain" description="FAD-binding FR-type" evidence="12">
    <location>
        <begin position="155"/>
        <end position="294"/>
    </location>
</feature>
<dbReference type="Gene3D" id="3.40.50.80">
    <property type="entry name" value="Nucleotide-binding domain of ferredoxin-NADP reductase (FNR) module"/>
    <property type="match status" value="1"/>
</dbReference>
<evidence type="ECO:0000256" key="10">
    <source>
        <dbReference type="PIRSR" id="PIRSR601834-1"/>
    </source>
</evidence>
<proteinExistence type="inferred from homology"/>
<evidence type="ECO:0000256" key="8">
    <source>
        <dbReference type="ARBA" id="ARBA00023128"/>
    </source>
</evidence>
<evidence type="ECO:0000313" key="13">
    <source>
        <dbReference type="EMBL" id="KAG7193484.1"/>
    </source>
</evidence>
<reference evidence="13" key="1">
    <citation type="submission" date="2021-03" db="EMBL/GenBank/DDBJ databases">
        <authorList>
            <person name="Palmer J.M."/>
        </authorList>
    </citation>
    <scope>NUCLEOTIDE SEQUENCE</scope>
    <source>
        <strain evidence="13">ARV_011</strain>
    </source>
</reference>
<evidence type="ECO:0000259" key="12">
    <source>
        <dbReference type="PROSITE" id="PS51384"/>
    </source>
</evidence>
<keyword evidence="6 10" id="KW-0274">FAD</keyword>
<dbReference type="SUPFAM" id="SSF52343">
    <property type="entry name" value="Ferredoxin reductase-like, C-terminal NADP-linked domain"/>
    <property type="match status" value="1"/>
</dbReference>
<dbReference type="InterPro" id="IPR001834">
    <property type="entry name" value="CBR-like"/>
</dbReference>
<dbReference type="CDD" id="cd06183">
    <property type="entry name" value="cyt_b5_reduct_like"/>
    <property type="match status" value="1"/>
</dbReference>
<dbReference type="Pfam" id="PF00970">
    <property type="entry name" value="FAD_binding_6"/>
    <property type="match status" value="1"/>
</dbReference>
<dbReference type="Proteomes" id="UP000790833">
    <property type="component" value="Unassembled WGS sequence"/>
</dbReference>
<dbReference type="GO" id="GO:0016491">
    <property type="term" value="F:oxidoreductase activity"/>
    <property type="evidence" value="ECO:0007669"/>
    <property type="project" value="UniProtKB-KW"/>
</dbReference>
<dbReference type="PROSITE" id="PS51384">
    <property type="entry name" value="FAD_FR"/>
    <property type="match status" value="1"/>
</dbReference>
<keyword evidence="5" id="KW-1000">Mitochondrion outer membrane</keyword>
<feature type="compositionally biased region" description="Low complexity" evidence="11">
    <location>
        <begin position="41"/>
        <end position="64"/>
    </location>
</feature>
<feature type="binding site" evidence="10">
    <location>
        <position position="269"/>
    </location>
    <ligand>
        <name>FAD</name>
        <dbReference type="ChEBI" id="CHEBI:57692"/>
    </ligand>
</feature>
<dbReference type="OrthoDB" id="432685at2759"/>
<dbReference type="InterPro" id="IPR039261">
    <property type="entry name" value="FNR_nucleotide-bd"/>
</dbReference>
<feature type="binding site" evidence="10">
    <location>
        <position position="270"/>
    </location>
    <ligand>
        <name>FAD</name>
        <dbReference type="ChEBI" id="CHEBI:57692"/>
    </ligand>
</feature>
<keyword evidence="14" id="KW-1185">Reference proteome</keyword>
<name>A0A9P8AIB6_9ASCO</name>
<feature type="compositionally biased region" description="Polar residues" evidence="11">
    <location>
        <begin position="23"/>
        <end position="40"/>
    </location>
</feature>
<evidence type="ECO:0000256" key="4">
    <source>
        <dbReference type="ARBA" id="ARBA00022630"/>
    </source>
</evidence>
<dbReference type="GO" id="GO:0005741">
    <property type="term" value="C:mitochondrial outer membrane"/>
    <property type="evidence" value="ECO:0007669"/>
    <property type="project" value="UniProtKB-SubCell"/>
</dbReference>
<evidence type="ECO:0000256" key="6">
    <source>
        <dbReference type="ARBA" id="ARBA00022827"/>
    </source>
</evidence>
<evidence type="ECO:0000256" key="7">
    <source>
        <dbReference type="ARBA" id="ARBA00023002"/>
    </source>
</evidence>
<organism evidence="13 14">
    <name type="scientific">Scheffersomyces spartinae</name>
    <dbReference type="NCBI Taxonomy" id="45513"/>
    <lineage>
        <taxon>Eukaryota</taxon>
        <taxon>Fungi</taxon>
        <taxon>Dikarya</taxon>
        <taxon>Ascomycota</taxon>
        <taxon>Saccharomycotina</taxon>
        <taxon>Pichiomycetes</taxon>
        <taxon>Debaryomycetaceae</taxon>
        <taxon>Scheffersomyces</taxon>
    </lineage>
</organism>